<name>A0A147JBL9_9SPHN</name>
<dbReference type="EMBL" id="LDTC01000019">
    <property type="protein sequence ID" value="KTW16596.1"/>
    <property type="molecule type" value="Genomic_DNA"/>
</dbReference>
<dbReference type="Gene3D" id="3.30.565.10">
    <property type="entry name" value="Histidine kinase-like ATPase, C-terminal domain"/>
    <property type="match status" value="1"/>
</dbReference>
<evidence type="ECO:0000313" key="2">
    <source>
        <dbReference type="Proteomes" id="UP000074410"/>
    </source>
</evidence>
<evidence type="ECO:0000313" key="1">
    <source>
        <dbReference type="EMBL" id="KTW16596.1"/>
    </source>
</evidence>
<organism evidence="1 2">
    <name type="scientific">Sphingomonas sanguinis</name>
    <dbReference type="NCBI Taxonomy" id="33051"/>
    <lineage>
        <taxon>Bacteria</taxon>
        <taxon>Pseudomonadati</taxon>
        <taxon>Pseudomonadota</taxon>
        <taxon>Alphaproteobacteria</taxon>
        <taxon>Sphingomonadales</taxon>
        <taxon>Sphingomonadaceae</taxon>
        <taxon>Sphingomonas</taxon>
    </lineage>
</organism>
<dbReference type="SUPFAM" id="SSF55874">
    <property type="entry name" value="ATPase domain of HSP90 chaperone/DNA topoisomerase II/histidine kinase"/>
    <property type="match status" value="1"/>
</dbReference>
<sequence>MQPETTATEEITAVAIRPGVSVLSILQHLNYKTWFALAEFVDNSVQSYLVNKERLEVLHGPSFRLKVEIIVEQAAPSRIIIRDNAAGIALHDFPRAFRPAAIPPERGGLSEFGMGMKSAACWFAPRWSVRTKALGDTMGRMVSFDVARIVRDEIEELEIEAAPIKASAHFTEVILEQPYHLPAGRTVSKIKDHLTDIYRVYLRDGLLELRLNGDPLSYVSPRILAAPYVRRAEDGPKLWRREIGFDLGGGLSAHGFAALMDPMNTNRSGFALFRRGRLIEGSGDEGYRPAFIFGQPGNFRWRRLFGELHLDGFEVSHTKDGFRWDENERPFLELLKEELDKDDLPLLRQADLYRVQAPRNELADAAQKAIARTVQAMQATLPSALPSLANEQPVETRDVPLEPEPSLAKRELPVHFRDQKWLLRIELTNDPAQADWLAVSDQPAQQDGVQVLEIRLSLIHPFMVSFAQTDPDGVEALLRVAAGLALSEKLARGVGLKQAGTIRRNLNELLRAALAKP</sequence>
<dbReference type="PATRIC" id="fig|33051.5.peg.1207"/>
<dbReference type="Proteomes" id="UP000074410">
    <property type="component" value="Unassembled WGS sequence"/>
</dbReference>
<dbReference type="RefSeq" id="WP_082678242.1">
    <property type="nucleotide sequence ID" value="NZ_LDTC01000019.1"/>
</dbReference>
<accession>A0A147JBL9</accession>
<comment type="caution">
    <text evidence="1">The sequence shown here is derived from an EMBL/GenBank/DDBJ whole genome shotgun (WGS) entry which is preliminary data.</text>
</comment>
<gene>
    <name evidence="1" type="ORF">NS258_03555</name>
</gene>
<proteinExistence type="predicted"/>
<dbReference type="InterPro" id="IPR036890">
    <property type="entry name" value="HATPase_C_sf"/>
</dbReference>
<protein>
    <recommendedName>
        <fullName evidence="3">ATP-binding protein</fullName>
    </recommendedName>
</protein>
<reference evidence="1 2" key="1">
    <citation type="journal article" date="2016" name="Front. Microbiol.">
        <title>Genomic Resource of Rice Seed Associated Bacteria.</title>
        <authorList>
            <person name="Midha S."/>
            <person name="Bansal K."/>
            <person name="Sharma S."/>
            <person name="Kumar N."/>
            <person name="Patil P.P."/>
            <person name="Chaudhry V."/>
            <person name="Patil P.B."/>
        </authorList>
    </citation>
    <scope>NUCLEOTIDE SEQUENCE [LARGE SCALE GENOMIC DNA]</scope>
    <source>
        <strain evidence="1 2">NS258</strain>
    </source>
</reference>
<evidence type="ECO:0008006" key="3">
    <source>
        <dbReference type="Google" id="ProtNLM"/>
    </source>
</evidence>
<dbReference type="Pfam" id="PF13589">
    <property type="entry name" value="HATPase_c_3"/>
    <property type="match status" value="1"/>
</dbReference>
<dbReference type="AlphaFoldDB" id="A0A147JBL9"/>